<dbReference type="RefSeq" id="WP_137335196.1">
    <property type="nucleotide sequence ID" value="NZ_CP040078.1"/>
</dbReference>
<dbReference type="Proteomes" id="UP000298656">
    <property type="component" value="Chromosome 2"/>
</dbReference>
<evidence type="ECO:0000313" key="3">
    <source>
        <dbReference type="Proteomes" id="UP000298656"/>
    </source>
</evidence>
<evidence type="ECO:0000313" key="2">
    <source>
        <dbReference type="EMBL" id="QCP52423.1"/>
    </source>
</evidence>
<protein>
    <submittedName>
        <fullName evidence="2">NAD(P)/FAD-dependent oxidoreductase</fullName>
    </submittedName>
</protein>
<organism evidence="2 3">
    <name type="scientific">Trinickia violacea</name>
    <dbReference type="NCBI Taxonomy" id="2571746"/>
    <lineage>
        <taxon>Bacteria</taxon>
        <taxon>Pseudomonadati</taxon>
        <taxon>Pseudomonadota</taxon>
        <taxon>Betaproteobacteria</taxon>
        <taxon>Burkholderiales</taxon>
        <taxon>Burkholderiaceae</taxon>
        <taxon>Trinickia</taxon>
    </lineage>
</organism>
<dbReference type="AlphaFoldDB" id="A0A4P8IY01"/>
<dbReference type="InterPro" id="IPR036188">
    <property type="entry name" value="FAD/NAD-bd_sf"/>
</dbReference>
<proteinExistence type="predicted"/>
<dbReference type="GO" id="GO:0050660">
    <property type="term" value="F:flavin adenine dinucleotide binding"/>
    <property type="evidence" value="ECO:0007669"/>
    <property type="project" value="TreeGrafter"/>
</dbReference>
<accession>A0A4P8IY01</accession>
<name>A0A4P8IY01_9BURK</name>
<dbReference type="PRINTS" id="PR00469">
    <property type="entry name" value="PNDRDTASEII"/>
</dbReference>
<dbReference type="GO" id="GO:0004497">
    <property type="term" value="F:monooxygenase activity"/>
    <property type="evidence" value="ECO:0007669"/>
    <property type="project" value="TreeGrafter"/>
</dbReference>
<dbReference type="PANTHER" id="PTHR43539:SF78">
    <property type="entry name" value="FLAVIN-CONTAINING MONOOXYGENASE"/>
    <property type="match status" value="1"/>
</dbReference>
<keyword evidence="1" id="KW-0560">Oxidoreductase</keyword>
<dbReference type="EMBL" id="CP040078">
    <property type="protein sequence ID" value="QCP52423.1"/>
    <property type="molecule type" value="Genomic_DNA"/>
</dbReference>
<dbReference type="KEGG" id="tvl:FAZ95_24950"/>
<evidence type="ECO:0000256" key="1">
    <source>
        <dbReference type="ARBA" id="ARBA00023002"/>
    </source>
</evidence>
<reference evidence="2 3" key="1">
    <citation type="submission" date="2019-05" db="EMBL/GenBank/DDBJ databases">
        <title>Burkholderia sp. DHOD12, isolated from subtropical forest soil.</title>
        <authorList>
            <person name="Gao Z.-H."/>
            <person name="Qiu L.-H."/>
        </authorList>
    </citation>
    <scope>NUCLEOTIDE SEQUENCE [LARGE SCALE GENOMIC DNA]</scope>
    <source>
        <strain evidence="2 3">DHOD12</strain>
    </source>
</reference>
<dbReference type="PANTHER" id="PTHR43539">
    <property type="entry name" value="FLAVIN-BINDING MONOOXYGENASE-LIKE PROTEIN (AFU_ORTHOLOGUE AFUA_4G09220)"/>
    <property type="match status" value="1"/>
</dbReference>
<dbReference type="Gene3D" id="3.50.50.60">
    <property type="entry name" value="FAD/NAD(P)-binding domain"/>
    <property type="match status" value="1"/>
</dbReference>
<gene>
    <name evidence="2" type="ORF">FAZ95_24950</name>
</gene>
<dbReference type="OrthoDB" id="9790219at2"/>
<sequence>MSNSNASATTPIDVAIIGGGQSALAAAYFLRRAGISYMVLDDQPAAGGAWQHTWDSLHLFSPAQWSSLPGWLMPPASEQYPSRDHVLRYLTEYEKRYEIPVQRPVDVTSVARRDAGLLVSTDKGEWLAKAVVSATGTWGRPYIPDYPGQASFEGEQLHSAHYRNPEGFRGKNVLVVGGGNSGAQILAELSQVCHTTWVTLEEPTFLPDDVDGRVLFERATARWKARAEGRPDPAPTGGLGDVVMVPPVREARGRGVLRSERPFSHFAVDGVVWQDGSHSHVDAMIWCTGFRPALEHLRPLHVLNDAGRVDVLDGRAVQEPRLWLVGYGEWCGFASATLIGVMRTARSAATQIDQYLNTLKE</sequence>
<dbReference type="InterPro" id="IPR050982">
    <property type="entry name" value="Auxin_biosynth/cation_transpt"/>
</dbReference>
<dbReference type="PRINTS" id="PR00368">
    <property type="entry name" value="FADPNR"/>
</dbReference>
<keyword evidence="3" id="KW-1185">Reference proteome</keyword>
<dbReference type="SUPFAM" id="SSF51905">
    <property type="entry name" value="FAD/NAD(P)-binding domain"/>
    <property type="match status" value="2"/>
</dbReference>
<dbReference type="NCBIfam" id="NF040505">
    <property type="entry name" value="ArsO_flavin_mono"/>
    <property type="match status" value="1"/>
</dbReference>
<dbReference type="Pfam" id="PF13738">
    <property type="entry name" value="Pyr_redox_3"/>
    <property type="match status" value="1"/>
</dbReference>